<proteinExistence type="predicted"/>
<protein>
    <recommendedName>
        <fullName evidence="2">Putative plant transposon protein domain-containing protein</fullName>
    </recommendedName>
</protein>
<dbReference type="Pfam" id="PF20167">
    <property type="entry name" value="Transposase_32"/>
    <property type="match status" value="1"/>
</dbReference>
<organism evidence="3 4">
    <name type="scientific">Phaseolus angularis</name>
    <name type="common">Azuki bean</name>
    <name type="synonym">Vigna angularis</name>
    <dbReference type="NCBI Taxonomy" id="3914"/>
    <lineage>
        <taxon>Eukaryota</taxon>
        <taxon>Viridiplantae</taxon>
        <taxon>Streptophyta</taxon>
        <taxon>Embryophyta</taxon>
        <taxon>Tracheophyta</taxon>
        <taxon>Spermatophyta</taxon>
        <taxon>Magnoliopsida</taxon>
        <taxon>eudicotyledons</taxon>
        <taxon>Gunneridae</taxon>
        <taxon>Pentapetalae</taxon>
        <taxon>rosids</taxon>
        <taxon>fabids</taxon>
        <taxon>Fabales</taxon>
        <taxon>Fabaceae</taxon>
        <taxon>Papilionoideae</taxon>
        <taxon>50 kb inversion clade</taxon>
        <taxon>NPAAA clade</taxon>
        <taxon>indigoferoid/millettioid clade</taxon>
        <taxon>Phaseoleae</taxon>
        <taxon>Vigna</taxon>
    </lineage>
</organism>
<sequence>MAGGQSEVQVTEALEADMEGTDFGEVERTLCVLSGHFQRNRQGQPLYIRFVCLFYILQGKKINAGQIIAHEINLCAHSANSKSPLGYPSLITYICELVRVDTSTPPFERPRKEIDRTYYMQYCLLDEKGLPIPPAQPPRTHRRPQSAQSDQPQADPYQMLEMNMAFPNAKLDAIHRGELVMLRSLASAFPDRQFISPDDFITQVAWLGEQAHSSRVGGTSSEAQAMEEDESEEEEDDENEPADDDDEEEDESDADGREDNVS</sequence>
<evidence type="ECO:0000313" key="4">
    <source>
        <dbReference type="Proteomes" id="UP000053144"/>
    </source>
</evidence>
<dbReference type="Gramene" id="KOM41227">
    <property type="protein sequence ID" value="KOM41227"/>
    <property type="gene ID" value="LR48_Vigan04g142500"/>
</dbReference>
<accession>A0A0L9UF84</accession>
<dbReference type="InterPro" id="IPR046796">
    <property type="entry name" value="Transposase_32_dom"/>
</dbReference>
<gene>
    <name evidence="3" type="ORF">LR48_Vigan04g142500</name>
</gene>
<feature type="compositionally biased region" description="Acidic residues" evidence="1">
    <location>
        <begin position="225"/>
        <end position="253"/>
    </location>
</feature>
<evidence type="ECO:0000256" key="1">
    <source>
        <dbReference type="SAM" id="MobiDB-lite"/>
    </source>
</evidence>
<dbReference type="EMBL" id="CM003374">
    <property type="protein sequence ID" value="KOM41227.1"/>
    <property type="molecule type" value="Genomic_DNA"/>
</dbReference>
<reference evidence="4" key="1">
    <citation type="journal article" date="2015" name="Proc. Natl. Acad. Sci. U.S.A.">
        <title>Genome sequencing of adzuki bean (Vigna angularis) provides insight into high starch and low fat accumulation and domestication.</title>
        <authorList>
            <person name="Yang K."/>
            <person name="Tian Z."/>
            <person name="Chen C."/>
            <person name="Luo L."/>
            <person name="Zhao B."/>
            <person name="Wang Z."/>
            <person name="Yu L."/>
            <person name="Li Y."/>
            <person name="Sun Y."/>
            <person name="Li W."/>
            <person name="Chen Y."/>
            <person name="Li Y."/>
            <person name="Zhang Y."/>
            <person name="Ai D."/>
            <person name="Zhao J."/>
            <person name="Shang C."/>
            <person name="Ma Y."/>
            <person name="Wu B."/>
            <person name="Wang M."/>
            <person name="Gao L."/>
            <person name="Sun D."/>
            <person name="Zhang P."/>
            <person name="Guo F."/>
            <person name="Wang W."/>
            <person name="Li Y."/>
            <person name="Wang J."/>
            <person name="Varshney R.K."/>
            <person name="Wang J."/>
            <person name="Ling H.Q."/>
            <person name="Wan P."/>
        </authorList>
    </citation>
    <scope>NUCLEOTIDE SEQUENCE</scope>
    <source>
        <strain evidence="4">cv. Jingnong 6</strain>
    </source>
</reference>
<feature type="region of interest" description="Disordered" evidence="1">
    <location>
        <begin position="130"/>
        <end position="152"/>
    </location>
</feature>
<feature type="domain" description="Putative plant transposon protein" evidence="2">
    <location>
        <begin position="49"/>
        <end position="101"/>
    </location>
</feature>
<feature type="region of interest" description="Disordered" evidence="1">
    <location>
        <begin position="212"/>
        <end position="262"/>
    </location>
</feature>
<evidence type="ECO:0000259" key="2">
    <source>
        <dbReference type="Pfam" id="PF20167"/>
    </source>
</evidence>
<dbReference type="AlphaFoldDB" id="A0A0L9UF84"/>
<dbReference type="Proteomes" id="UP000053144">
    <property type="component" value="Chromosome 4"/>
</dbReference>
<evidence type="ECO:0000313" key="3">
    <source>
        <dbReference type="EMBL" id="KOM41227.1"/>
    </source>
</evidence>
<name>A0A0L9UF84_PHAAN</name>